<dbReference type="SUPFAM" id="SSF52402">
    <property type="entry name" value="Adenine nucleotide alpha hydrolases-like"/>
    <property type="match status" value="1"/>
</dbReference>
<dbReference type="Pfam" id="PF00582">
    <property type="entry name" value="Usp"/>
    <property type="match status" value="1"/>
</dbReference>
<dbReference type="InterPro" id="IPR014729">
    <property type="entry name" value="Rossmann-like_a/b/a_fold"/>
</dbReference>
<name>A0A1H5GHP2_9MICC</name>
<evidence type="ECO:0000259" key="1">
    <source>
        <dbReference type="Pfam" id="PF00582"/>
    </source>
</evidence>
<dbReference type="RefSeq" id="WP_074710603.1">
    <property type="nucleotide sequence ID" value="NZ_FNTV01000001.1"/>
</dbReference>
<dbReference type="EMBL" id="FNTV01000001">
    <property type="protein sequence ID" value="SEE15286.1"/>
    <property type="molecule type" value="Genomic_DNA"/>
</dbReference>
<accession>A0A1H5GHP2</accession>
<sequence length="166" mass="17320">MPQPSPNQTCVLAGVHPGQPAGVVLEAARLAAALNCPLICAYSNPARFPVEEKADGSVTSESVDPDFMDASEASFPAELASELELRLGSSPVQWRTALLAGDPARALARCAQITGATMIVVGTHGDARTHLREILRLSVAAHLTRLGSCPVLVVPTFAGTVAKDRL</sequence>
<dbReference type="Proteomes" id="UP000182725">
    <property type="component" value="Unassembled WGS sequence"/>
</dbReference>
<reference evidence="2 3" key="1">
    <citation type="submission" date="2016-10" db="EMBL/GenBank/DDBJ databases">
        <authorList>
            <person name="de Groot N.N."/>
        </authorList>
    </citation>
    <scope>NUCLEOTIDE SEQUENCE [LARGE SCALE GENOMIC DNA]</scope>
    <source>
        <strain evidence="2 3">DSM 22274</strain>
    </source>
</reference>
<dbReference type="CDD" id="cd00293">
    <property type="entry name" value="USP-like"/>
    <property type="match status" value="1"/>
</dbReference>
<gene>
    <name evidence="2" type="ORF">SAMN04489740_0770</name>
</gene>
<organism evidence="2 3">
    <name type="scientific">Arthrobacter alpinus</name>
    <dbReference type="NCBI Taxonomy" id="656366"/>
    <lineage>
        <taxon>Bacteria</taxon>
        <taxon>Bacillati</taxon>
        <taxon>Actinomycetota</taxon>
        <taxon>Actinomycetes</taxon>
        <taxon>Micrococcales</taxon>
        <taxon>Micrococcaceae</taxon>
        <taxon>Arthrobacter</taxon>
    </lineage>
</organism>
<dbReference type="Gene3D" id="3.40.50.620">
    <property type="entry name" value="HUPs"/>
    <property type="match status" value="1"/>
</dbReference>
<protein>
    <submittedName>
        <fullName evidence="2">Nucleotide-binding universal stress protein, UspA family</fullName>
    </submittedName>
</protein>
<feature type="domain" description="UspA" evidence="1">
    <location>
        <begin position="19"/>
        <end position="155"/>
    </location>
</feature>
<proteinExistence type="predicted"/>
<evidence type="ECO:0000313" key="2">
    <source>
        <dbReference type="EMBL" id="SEE15286.1"/>
    </source>
</evidence>
<dbReference type="AlphaFoldDB" id="A0A1H5GHP2"/>
<evidence type="ECO:0000313" key="3">
    <source>
        <dbReference type="Proteomes" id="UP000182725"/>
    </source>
</evidence>
<dbReference type="InterPro" id="IPR006016">
    <property type="entry name" value="UspA"/>
</dbReference>